<name>A0A9W9DH45_9AGAR</name>
<keyword evidence="1" id="KW-0812">Transmembrane</keyword>
<evidence type="ECO:0000256" key="1">
    <source>
        <dbReference type="SAM" id="Phobius"/>
    </source>
</evidence>
<sequence>MPQTLIQELHLDRFLICLCVVHLVSPFGQFAIAYTMLLNKHCQLGAAIIAQCKHKNWMTPFRTTAEKQNCNWNRIFSDCKRMKIQLFTKLCKSVIPKRMFHQKLGIIDKLEWKVSRCTHAGAFSEHMVSHGRRPVLNVLHEDGHLTLEILVVKMERSR</sequence>
<dbReference type="AlphaFoldDB" id="A0A9W9DH45"/>
<gene>
    <name evidence="2" type="ORF">J3R30DRAFT_3555066</name>
</gene>
<reference evidence="2" key="1">
    <citation type="submission" date="2022-08" db="EMBL/GenBank/DDBJ databases">
        <title>A Global Phylogenomic Analysis of the Shiitake Genus Lentinula.</title>
        <authorList>
            <consortium name="DOE Joint Genome Institute"/>
            <person name="Sierra-Patev S."/>
            <person name="Min B."/>
            <person name="Naranjo-Ortiz M."/>
            <person name="Looney B."/>
            <person name="Konkel Z."/>
            <person name="Slot J.C."/>
            <person name="Sakamoto Y."/>
            <person name="Steenwyk J.L."/>
            <person name="Rokas A."/>
            <person name="Carro J."/>
            <person name="Camarero S."/>
            <person name="Ferreira P."/>
            <person name="Molpeceres G."/>
            <person name="Ruiz-Duenas F.J."/>
            <person name="Serrano A."/>
            <person name="Henrissat B."/>
            <person name="Drula E."/>
            <person name="Hughes K.W."/>
            <person name="Mata J.L."/>
            <person name="Ishikawa N.K."/>
            <person name="Vargas-Isla R."/>
            <person name="Ushijima S."/>
            <person name="Smith C.A."/>
            <person name="Ahrendt S."/>
            <person name="Andreopoulos W."/>
            <person name="He G."/>
            <person name="Labutti K."/>
            <person name="Lipzen A."/>
            <person name="Ng V."/>
            <person name="Riley R."/>
            <person name="Sandor L."/>
            <person name="Barry K."/>
            <person name="Martinez A.T."/>
            <person name="Xiao Y."/>
            <person name="Gibbons J.G."/>
            <person name="Terashima K."/>
            <person name="Grigoriev I.V."/>
            <person name="Hibbett D.S."/>
        </authorList>
    </citation>
    <scope>NUCLEOTIDE SEQUENCE</scope>
    <source>
        <strain evidence="2">JLM2183</strain>
    </source>
</reference>
<proteinExistence type="predicted"/>
<evidence type="ECO:0000313" key="2">
    <source>
        <dbReference type="EMBL" id="KAJ4468888.1"/>
    </source>
</evidence>
<protein>
    <submittedName>
        <fullName evidence="2">Uncharacterized protein</fullName>
    </submittedName>
</protein>
<keyword evidence="1" id="KW-0472">Membrane</keyword>
<keyword evidence="3" id="KW-1185">Reference proteome</keyword>
<evidence type="ECO:0000313" key="3">
    <source>
        <dbReference type="Proteomes" id="UP001150266"/>
    </source>
</evidence>
<feature type="transmembrane region" description="Helical" evidence="1">
    <location>
        <begin position="14"/>
        <end position="37"/>
    </location>
</feature>
<accession>A0A9W9DH45</accession>
<keyword evidence="1" id="KW-1133">Transmembrane helix</keyword>
<dbReference type="EMBL" id="JAOTPV010000034">
    <property type="protein sequence ID" value="KAJ4468888.1"/>
    <property type="molecule type" value="Genomic_DNA"/>
</dbReference>
<comment type="caution">
    <text evidence="2">The sequence shown here is derived from an EMBL/GenBank/DDBJ whole genome shotgun (WGS) entry which is preliminary data.</text>
</comment>
<dbReference type="Proteomes" id="UP001150266">
    <property type="component" value="Unassembled WGS sequence"/>
</dbReference>
<organism evidence="2 3">
    <name type="scientific">Lentinula aciculospora</name>
    <dbReference type="NCBI Taxonomy" id="153920"/>
    <lineage>
        <taxon>Eukaryota</taxon>
        <taxon>Fungi</taxon>
        <taxon>Dikarya</taxon>
        <taxon>Basidiomycota</taxon>
        <taxon>Agaricomycotina</taxon>
        <taxon>Agaricomycetes</taxon>
        <taxon>Agaricomycetidae</taxon>
        <taxon>Agaricales</taxon>
        <taxon>Marasmiineae</taxon>
        <taxon>Omphalotaceae</taxon>
        <taxon>Lentinula</taxon>
    </lineage>
</organism>